<keyword evidence="4" id="KW-0560">Oxidoreductase</keyword>
<evidence type="ECO:0000256" key="1">
    <source>
        <dbReference type="ARBA" id="ARBA00001964"/>
    </source>
</evidence>
<keyword evidence="5" id="KW-0786">Thiamine pyrophosphate</keyword>
<dbReference type="PANTHER" id="PTHR23152:SF23">
    <property type="entry name" value="OXOGLUTARATE DEHYDROGENASE (SUCCINYL-TRANSFERRING)"/>
    <property type="match status" value="1"/>
</dbReference>
<evidence type="ECO:0000259" key="6">
    <source>
        <dbReference type="Pfam" id="PF01156"/>
    </source>
</evidence>
<accession>A0AAD8RX60</accession>
<dbReference type="GO" id="GO:0030976">
    <property type="term" value="F:thiamine pyrophosphate binding"/>
    <property type="evidence" value="ECO:0007669"/>
    <property type="project" value="InterPro"/>
</dbReference>
<evidence type="ECO:0000256" key="2">
    <source>
        <dbReference type="ARBA" id="ARBA00006936"/>
    </source>
</evidence>
<dbReference type="GO" id="GO:0045252">
    <property type="term" value="C:oxoglutarate dehydrogenase complex"/>
    <property type="evidence" value="ECO:0007669"/>
    <property type="project" value="TreeGrafter"/>
</dbReference>
<dbReference type="SUPFAM" id="SSF52518">
    <property type="entry name" value="Thiamin diphosphate-binding fold (THDP-binding)"/>
    <property type="match status" value="1"/>
</dbReference>
<reference evidence="7" key="1">
    <citation type="submission" date="2023-07" db="EMBL/GenBank/DDBJ databases">
        <title>A chromosome-level genome assembly of Lolium multiflorum.</title>
        <authorList>
            <person name="Chen Y."/>
            <person name="Copetti D."/>
            <person name="Kolliker R."/>
            <person name="Studer B."/>
        </authorList>
    </citation>
    <scope>NUCLEOTIDE SEQUENCE</scope>
    <source>
        <strain evidence="7">02402/16</strain>
        <tissue evidence="7">Leaf</tissue>
    </source>
</reference>
<protein>
    <recommendedName>
        <fullName evidence="6">Inosine/uridine-preferring nucleoside hydrolase domain-containing protein</fullName>
    </recommendedName>
</protein>
<dbReference type="Pfam" id="PF01156">
    <property type="entry name" value="IU_nuc_hydro"/>
    <property type="match status" value="1"/>
</dbReference>
<proteinExistence type="inferred from homology"/>
<comment type="caution">
    <text evidence="7">The sequence shown here is derived from an EMBL/GenBank/DDBJ whole genome shotgun (WGS) entry which is preliminary data.</text>
</comment>
<dbReference type="GO" id="GO:0005739">
    <property type="term" value="C:mitochondrion"/>
    <property type="evidence" value="ECO:0007669"/>
    <property type="project" value="TreeGrafter"/>
</dbReference>
<evidence type="ECO:0000256" key="5">
    <source>
        <dbReference type="ARBA" id="ARBA00023052"/>
    </source>
</evidence>
<dbReference type="InterPro" id="IPR029061">
    <property type="entry name" value="THDP-binding"/>
</dbReference>
<comment type="cofactor">
    <cofactor evidence="1">
        <name>thiamine diphosphate</name>
        <dbReference type="ChEBI" id="CHEBI:58937"/>
    </cofactor>
</comment>
<gene>
    <name evidence="7" type="ORF">QYE76_006712</name>
</gene>
<dbReference type="InterPro" id="IPR036452">
    <property type="entry name" value="Ribo_hydro-like"/>
</dbReference>
<comment type="similarity">
    <text evidence="2">Belongs to the alpha-ketoglutarate dehydrogenase family.</text>
</comment>
<evidence type="ECO:0000256" key="4">
    <source>
        <dbReference type="ARBA" id="ARBA00023002"/>
    </source>
</evidence>
<name>A0AAD8RX60_LOLMU</name>
<dbReference type="GO" id="GO:0016799">
    <property type="term" value="F:hydrolase activity, hydrolyzing N-glycosyl compounds"/>
    <property type="evidence" value="ECO:0007669"/>
    <property type="project" value="InterPro"/>
</dbReference>
<evidence type="ECO:0000313" key="7">
    <source>
        <dbReference type="EMBL" id="KAK1632397.1"/>
    </source>
</evidence>
<dbReference type="SUPFAM" id="SSF53590">
    <property type="entry name" value="Nucleoside hydrolase"/>
    <property type="match status" value="1"/>
</dbReference>
<dbReference type="Gene3D" id="3.40.50.12470">
    <property type="match status" value="1"/>
</dbReference>
<organism evidence="7 8">
    <name type="scientific">Lolium multiflorum</name>
    <name type="common">Italian ryegrass</name>
    <name type="synonym">Lolium perenne subsp. multiflorum</name>
    <dbReference type="NCBI Taxonomy" id="4521"/>
    <lineage>
        <taxon>Eukaryota</taxon>
        <taxon>Viridiplantae</taxon>
        <taxon>Streptophyta</taxon>
        <taxon>Embryophyta</taxon>
        <taxon>Tracheophyta</taxon>
        <taxon>Spermatophyta</taxon>
        <taxon>Magnoliopsida</taxon>
        <taxon>Liliopsida</taxon>
        <taxon>Poales</taxon>
        <taxon>Poaceae</taxon>
        <taxon>BOP clade</taxon>
        <taxon>Pooideae</taxon>
        <taxon>Poodae</taxon>
        <taxon>Poeae</taxon>
        <taxon>Poeae Chloroplast Group 2 (Poeae type)</taxon>
        <taxon>Loliodinae</taxon>
        <taxon>Loliinae</taxon>
        <taxon>Lolium</taxon>
    </lineage>
</organism>
<evidence type="ECO:0000313" key="8">
    <source>
        <dbReference type="Proteomes" id="UP001231189"/>
    </source>
</evidence>
<dbReference type="GO" id="GO:0004591">
    <property type="term" value="F:oxoglutarate dehydrogenase (succinyl-transferring) activity"/>
    <property type="evidence" value="ECO:0007669"/>
    <property type="project" value="TreeGrafter"/>
</dbReference>
<dbReference type="AlphaFoldDB" id="A0AAD8RX60"/>
<dbReference type="Proteomes" id="UP001231189">
    <property type="component" value="Unassembled WGS sequence"/>
</dbReference>
<dbReference type="GO" id="GO:0006099">
    <property type="term" value="P:tricarboxylic acid cycle"/>
    <property type="evidence" value="ECO:0007669"/>
    <property type="project" value="TreeGrafter"/>
</dbReference>
<evidence type="ECO:0000256" key="3">
    <source>
        <dbReference type="ARBA" id="ARBA00009176"/>
    </source>
</evidence>
<dbReference type="InterPro" id="IPR011603">
    <property type="entry name" value="2oxoglutarate_DH_E1"/>
</dbReference>
<comment type="similarity">
    <text evidence="3">Belongs to the IUNH family.</text>
</comment>
<feature type="domain" description="Inosine/uridine-preferring nucleoside hydrolase" evidence="6">
    <location>
        <begin position="237"/>
        <end position="324"/>
    </location>
</feature>
<dbReference type="PANTHER" id="PTHR23152">
    <property type="entry name" value="2-OXOGLUTARATE DEHYDROGENASE"/>
    <property type="match status" value="1"/>
</dbReference>
<keyword evidence="8" id="KW-1185">Reference proteome</keyword>
<dbReference type="InterPro" id="IPR001910">
    <property type="entry name" value="Inosine/uridine_hydrolase_dom"/>
</dbReference>
<sequence length="361" mass="40141">MLATLPEFHRRILHPDQSDSFPIDELSFSIQGAMVTMPFPGADAWHRPLRVVCGSLGALNLATGNGDDVLPQCGCLAPSTVVAGCLWRPWCRTTAMLALQIMSTNFEKMLGTCKVNKEDVQRIHDKVNQILNEDFTKSTNYVCNMRDCLTDYHTTFKSPKKIPRVCNTLFPKHTAMCKRGEVIDWAMADALDFASPIDEGNHVRLSGQDMQRGSFSQRHLLLHDQETEPKYCPFDHVMVIRLTTIFGNVTTEYATRNALFKGLCDRAGHPEVPIAEGSPEPLKGGEPRVADFVHGSDGLDNLFLSAPTTNKVEESAAKFLVNKTFKTISMSKGKEVVEMTMPNQGQMKGVERSSGRRGHEI</sequence>
<dbReference type="EMBL" id="JAUUTY010000005">
    <property type="protein sequence ID" value="KAK1632397.1"/>
    <property type="molecule type" value="Genomic_DNA"/>
</dbReference>